<evidence type="ECO:0000313" key="1">
    <source>
        <dbReference type="EMBL" id="CEO89646.1"/>
    </source>
</evidence>
<gene>
    <name evidence="1" type="ORF">SSCH_540024</name>
</gene>
<protein>
    <submittedName>
        <fullName evidence="1">Uncharacterized protein</fullName>
    </submittedName>
</protein>
<keyword evidence="2" id="KW-1185">Reference proteome</keyword>
<dbReference type="Proteomes" id="UP000046155">
    <property type="component" value="Unassembled WGS sequence"/>
</dbReference>
<dbReference type="EMBL" id="CDRZ01000252">
    <property type="protein sequence ID" value="CEO89646.1"/>
    <property type="molecule type" value="Genomic_DNA"/>
</dbReference>
<dbReference type="AlphaFoldDB" id="A0A0B7MNU6"/>
<accession>A0A0B7MNU6</accession>
<sequence length="60" mass="6394">MRSAGSKKASTVKVVGDIFTAAEKIASPFRVDVILLEEATLSLKKKIYSQGVIGVALPPY</sequence>
<name>A0A0B7MNU6_9FIRM</name>
<reference evidence="2" key="1">
    <citation type="submission" date="2015-01" db="EMBL/GenBank/DDBJ databases">
        <authorList>
            <person name="Manzoor Shahid"/>
            <person name="Zubair Saima"/>
        </authorList>
    </citation>
    <scope>NUCLEOTIDE SEQUENCE [LARGE SCALE GENOMIC DNA]</scope>
    <source>
        <strain evidence="2">Sp3</strain>
    </source>
</reference>
<proteinExistence type="predicted"/>
<evidence type="ECO:0000313" key="2">
    <source>
        <dbReference type="Proteomes" id="UP000046155"/>
    </source>
</evidence>
<organism evidence="1 2">
    <name type="scientific">Syntrophaceticus schinkii</name>
    <dbReference type="NCBI Taxonomy" id="499207"/>
    <lineage>
        <taxon>Bacteria</taxon>
        <taxon>Bacillati</taxon>
        <taxon>Bacillota</taxon>
        <taxon>Clostridia</taxon>
        <taxon>Thermoanaerobacterales</taxon>
        <taxon>Thermoanaerobacterales Family III. Incertae Sedis</taxon>
        <taxon>Syntrophaceticus</taxon>
    </lineage>
</organism>